<dbReference type="Gene3D" id="3.40.50.300">
    <property type="entry name" value="P-loop containing nucleotide triphosphate hydrolases"/>
    <property type="match status" value="2"/>
</dbReference>
<keyword evidence="1" id="KW-0547">Nucleotide-binding</keyword>
<keyword evidence="4 10" id="KW-0347">Helicase</keyword>
<dbReference type="SMART" id="SM00490">
    <property type="entry name" value="HELICc"/>
    <property type="match status" value="1"/>
</dbReference>
<feature type="domain" description="Helicase C-terminal" evidence="9">
    <location>
        <begin position="469"/>
        <end position="628"/>
    </location>
</feature>
<dbReference type="InterPro" id="IPR033454">
    <property type="entry name" value="RecG_wedge"/>
</dbReference>
<name>A0ABT1CFC0_9PROT</name>
<evidence type="ECO:0000313" key="11">
    <source>
        <dbReference type="Proteomes" id="UP001523401"/>
    </source>
</evidence>
<gene>
    <name evidence="10" type="primary">recG</name>
    <name evidence="10" type="ORF">NF685_05870</name>
</gene>
<dbReference type="InterPro" id="IPR014001">
    <property type="entry name" value="Helicase_ATP-bd"/>
</dbReference>
<evidence type="ECO:0000256" key="7">
    <source>
        <dbReference type="ARBA" id="ARBA00023204"/>
    </source>
</evidence>
<evidence type="ECO:0000259" key="8">
    <source>
        <dbReference type="PROSITE" id="PS51192"/>
    </source>
</evidence>
<dbReference type="EMBL" id="JAMXQU010000003">
    <property type="protein sequence ID" value="MCO6159558.1"/>
    <property type="molecule type" value="Genomic_DNA"/>
</dbReference>
<dbReference type="NCBIfam" id="NF008164">
    <property type="entry name" value="PRK10917.1-2"/>
    <property type="match status" value="1"/>
</dbReference>
<evidence type="ECO:0000313" key="10">
    <source>
        <dbReference type="EMBL" id="MCO6159558.1"/>
    </source>
</evidence>
<organism evidence="10 11">
    <name type="scientific">Asaia lannensis NBRC 102526</name>
    <dbReference type="NCBI Taxonomy" id="1307926"/>
    <lineage>
        <taxon>Bacteria</taxon>
        <taxon>Pseudomonadati</taxon>
        <taxon>Pseudomonadota</taxon>
        <taxon>Alphaproteobacteria</taxon>
        <taxon>Acetobacterales</taxon>
        <taxon>Acetobacteraceae</taxon>
        <taxon>Asaia</taxon>
    </lineage>
</organism>
<dbReference type="PROSITE" id="PS51194">
    <property type="entry name" value="HELICASE_CTER"/>
    <property type="match status" value="1"/>
</dbReference>
<dbReference type="GO" id="GO:0003678">
    <property type="term" value="F:DNA helicase activity"/>
    <property type="evidence" value="ECO:0007669"/>
    <property type="project" value="UniProtKB-EC"/>
</dbReference>
<dbReference type="CDD" id="cd04488">
    <property type="entry name" value="RecG_wedge_OBF"/>
    <property type="match status" value="1"/>
</dbReference>
<dbReference type="InterPro" id="IPR012340">
    <property type="entry name" value="NA-bd_OB-fold"/>
</dbReference>
<dbReference type="GO" id="GO:0016787">
    <property type="term" value="F:hydrolase activity"/>
    <property type="evidence" value="ECO:0007669"/>
    <property type="project" value="UniProtKB-KW"/>
</dbReference>
<dbReference type="Pfam" id="PF00271">
    <property type="entry name" value="Helicase_C"/>
    <property type="match status" value="1"/>
</dbReference>
<dbReference type="Pfam" id="PF00270">
    <property type="entry name" value="DEAD"/>
    <property type="match status" value="1"/>
</dbReference>
<keyword evidence="11" id="KW-1185">Reference proteome</keyword>
<feature type="domain" description="Helicase ATP-binding" evidence="8">
    <location>
        <begin position="292"/>
        <end position="450"/>
    </location>
</feature>
<sequence length="701" mass="77679">MSTQSTPSESTQITPLLAPLSTLSGIGPRYADLLRRVACGNRVMDLLFTLPSGYVDRRTIMTLRDAREQLMPGATLTTKLRVLDIAQPSRPRQPFRIRATDDTDEVEILFFHQTFIRSVAPGDELAVSGKLERYGLSLTMPHPDYMVNWLRRDTIPAIDPVWPLTAGLFPSIMRRAMHKALDLLPPMQEWISAEYLSRHDWPDFSSALQTLHRPNPESSPDWSKQMLMARERLAFDECFADQLSLVLARQEAHSRPGRTLVGDGALRAKALERFGHHLTGAQTRALAEIDADLAAPVPMLRLLQGDVGAGKTMVALLAMLRAVEAGAQAALMAPTEILASQHYDTLSRLSGVPCVYLSGSVKGKGRRLALEAIASGEASLVIGTHALFQEAVAFRDLALAVIDEQHRFGVQQRALLGGKGEHTDILVMTATPIPRTLLLTQWGDLSVSRLDEKPPGRKPIRTSLHPLSMLDEVIDGISRILHQGAQIFWVCPLVEESEVLDVAAAEARWADLSQRLTFPIGLAHGRQEIAQRQAELERFRLGETRLLVATTVIEVGVDIPNASVMVIEHAERFGLAQLHQLRGRVGRGAAASYCLLLYDDATGATGKERLALLRETEDGFVIADRDFRLRGGGDMTGNRQSGMPLFRLGEGVDAERFLHEAHSETLRLTRDRPDTVEHQPQLRRLLQIFDRNDTQRINRAG</sequence>
<dbReference type="RefSeq" id="WP_252848950.1">
    <property type="nucleotide sequence ID" value="NZ_BAPW01000023.1"/>
</dbReference>
<evidence type="ECO:0000256" key="4">
    <source>
        <dbReference type="ARBA" id="ARBA00022806"/>
    </source>
</evidence>
<dbReference type="Proteomes" id="UP001523401">
    <property type="component" value="Unassembled WGS sequence"/>
</dbReference>
<dbReference type="InterPro" id="IPR011545">
    <property type="entry name" value="DEAD/DEAH_box_helicase_dom"/>
</dbReference>
<evidence type="ECO:0000256" key="5">
    <source>
        <dbReference type="ARBA" id="ARBA00022840"/>
    </source>
</evidence>
<dbReference type="PANTHER" id="PTHR47964:SF1">
    <property type="entry name" value="ATP-DEPENDENT DNA HELICASE HOMOLOG RECG, CHLOROPLASTIC"/>
    <property type="match status" value="1"/>
</dbReference>
<keyword evidence="5" id="KW-0067">ATP-binding</keyword>
<keyword evidence="6" id="KW-0238">DNA-binding</keyword>
<comment type="caution">
    <text evidence="10">The sequence shown here is derived from an EMBL/GenBank/DDBJ whole genome shotgun (WGS) entry which is preliminary data.</text>
</comment>
<keyword evidence="7" id="KW-0234">DNA repair</keyword>
<dbReference type="Pfam" id="PF17191">
    <property type="entry name" value="RecG_wedge"/>
    <property type="match status" value="1"/>
</dbReference>
<dbReference type="InterPro" id="IPR047112">
    <property type="entry name" value="RecG/Mfd"/>
</dbReference>
<keyword evidence="2" id="KW-0227">DNA damage</keyword>
<evidence type="ECO:0000259" key="9">
    <source>
        <dbReference type="PROSITE" id="PS51194"/>
    </source>
</evidence>
<dbReference type="InterPro" id="IPR027417">
    <property type="entry name" value="P-loop_NTPase"/>
</dbReference>
<evidence type="ECO:0000256" key="3">
    <source>
        <dbReference type="ARBA" id="ARBA00022801"/>
    </source>
</evidence>
<dbReference type="Gene3D" id="2.40.50.140">
    <property type="entry name" value="Nucleic acid-binding proteins"/>
    <property type="match status" value="1"/>
</dbReference>
<dbReference type="EC" id="3.6.4.12" evidence="10"/>
<evidence type="ECO:0000256" key="2">
    <source>
        <dbReference type="ARBA" id="ARBA00022763"/>
    </source>
</evidence>
<dbReference type="PROSITE" id="PS51192">
    <property type="entry name" value="HELICASE_ATP_BIND_1"/>
    <property type="match status" value="1"/>
</dbReference>
<dbReference type="SMART" id="SM00487">
    <property type="entry name" value="DEXDc"/>
    <property type="match status" value="1"/>
</dbReference>
<protein>
    <submittedName>
        <fullName evidence="10">ATP-dependent DNA helicase RecG</fullName>
        <ecNumber evidence="10">3.6.4.12</ecNumber>
    </submittedName>
</protein>
<dbReference type="SUPFAM" id="SSF52540">
    <property type="entry name" value="P-loop containing nucleoside triphosphate hydrolases"/>
    <property type="match status" value="2"/>
</dbReference>
<evidence type="ECO:0000256" key="6">
    <source>
        <dbReference type="ARBA" id="ARBA00023125"/>
    </source>
</evidence>
<reference evidence="10 11" key="1">
    <citation type="submission" date="2022-06" db="EMBL/GenBank/DDBJ databases">
        <title>Whole-genome of Asaia lannensis strain LMG 27011T.</title>
        <authorList>
            <person name="Sombolestani A."/>
        </authorList>
    </citation>
    <scope>NUCLEOTIDE SEQUENCE [LARGE SCALE GENOMIC DNA]</scope>
    <source>
        <strain evidence="10 11">NBRC 102526</strain>
    </source>
</reference>
<accession>A0ABT1CFC0</accession>
<evidence type="ECO:0000256" key="1">
    <source>
        <dbReference type="ARBA" id="ARBA00022741"/>
    </source>
</evidence>
<dbReference type="CDD" id="cd17992">
    <property type="entry name" value="DEXHc_RecG"/>
    <property type="match status" value="1"/>
</dbReference>
<keyword evidence="3 10" id="KW-0378">Hydrolase</keyword>
<dbReference type="InterPro" id="IPR001650">
    <property type="entry name" value="Helicase_C-like"/>
</dbReference>
<dbReference type="PANTHER" id="PTHR47964">
    <property type="entry name" value="ATP-DEPENDENT DNA HELICASE HOMOLOG RECG, CHLOROPLASTIC"/>
    <property type="match status" value="1"/>
</dbReference>
<dbReference type="SUPFAM" id="SSF50249">
    <property type="entry name" value="Nucleic acid-binding proteins"/>
    <property type="match status" value="1"/>
</dbReference>
<proteinExistence type="predicted"/>